<sequence>MRTRHNTLDFVLLALPAVMEVMGSGAGAEAQPSPSAYSCASRVRTE</sequence>
<proteinExistence type="predicted"/>
<gene>
    <name evidence="2" type="ORF">AVDCRST_MAG55-2001</name>
</gene>
<protein>
    <submittedName>
        <fullName evidence="2">Uncharacterized protein</fullName>
    </submittedName>
</protein>
<evidence type="ECO:0000256" key="1">
    <source>
        <dbReference type="SAM" id="MobiDB-lite"/>
    </source>
</evidence>
<dbReference type="AlphaFoldDB" id="A0A6J4PNJ9"/>
<feature type="region of interest" description="Disordered" evidence="1">
    <location>
        <begin position="24"/>
        <end position="46"/>
    </location>
</feature>
<name>A0A6J4PNJ9_9ACTN</name>
<accession>A0A6J4PNJ9</accession>
<reference evidence="2" key="1">
    <citation type="submission" date="2020-02" db="EMBL/GenBank/DDBJ databases">
        <authorList>
            <person name="Meier V. D."/>
        </authorList>
    </citation>
    <scope>NUCLEOTIDE SEQUENCE</scope>
    <source>
        <strain evidence="2">AVDCRST_MAG55</strain>
    </source>
</reference>
<organism evidence="2">
    <name type="scientific">uncultured Rubrobacteraceae bacterium</name>
    <dbReference type="NCBI Taxonomy" id="349277"/>
    <lineage>
        <taxon>Bacteria</taxon>
        <taxon>Bacillati</taxon>
        <taxon>Actinomycetota</taxon>
        <taxon>Rubrobacteria</taxon>
        <taxon>Rubrobacterales</taxon>
        <taxon>Rubrobacteraceae</taxon>
        <taxon>environmental samples</taxon>
    </lineage>
</organism>
<dbReference type="EMBL" id="CADCUZ010000093">
    <property type="protein sequence ID" value="CAA9421198.1"/>
    <property type="molecule type" value="Genomic_DNA"/>
</dbReference>
<evidence type="ECO:0000313" key="2">
    <source>
        <dbReference type="EMBL" id="CAA9421198.1"/>
    </source>
</evidence>